<protein>
    <submittedName>
        <fullName evidence="2">Uncharacterized protein</fullName>
    </submittedName>
</protein>
<evidence type="ECO:0000256" key="1">
    <source>
        <dbReference type="SAM" id="SignalP"/>
    </source>
</evidence>
<accession>A0A8S9ZRD9</accession>
<reference evidence="2" key="1">
    <citation type="journal article" date="2020" name="Ecol. Evol.">
        <title>Genome structure and content of the rice root-knot nematode (Meloidogyne graminicola).</title>
        <authorList>
            <person name="Phan N.T."/>
            <person name="Danchin E.G.J."/>
            <person name="Klopp C."/>
            <person name="Perfus-Barbeoch L."/>
            <person name="Kozlowski D.K."/>
            <person name="Koutsovoulos G.D."/>
            <person name="Lopez-Roques C."/>
            <person name="Bouchez O."/>
            <person name="Zahm M."/>
            <person name="Besnard G."/>
            <person name="Bellafiore S."/>
        </authorList>
    </citation>
    <scope>NUCLEOTIDE SEQUENCE</scope>
    <source>
        <strain evidence="2">VN-18</strain>
    </source>
</reference>
<gene>
    <name evidence="2" type="ORF">Mgra_00004571</name>
</gene>
<evidence type="ECO:0000313" key="2">
    <source>
        <dbReference type="EMBL" id="KAF7635991.1"/>
    </source>
</evidence>
<organism evidence="2 3">
    <name type="scientific">Meloidogyne graminicola</name>
    <dbReference type="NCBI Taxonomy" id="189291"/>
    <lineage>
        <taxon>Eukaryota</taxon>
        <taxon>Metazoa</taxon>
        <taxon>Ecdysozoa</taxon>
        <taxon>Nematoda</taxon>
        <taxon>Chromadorea</taxon>
        <taxon>Rhabditida</taxon>
        <taxon>Tylenchina</taxon>
        <taxon>Tylenchomorpha</taxon>
        <taxon>Tylenchoidea</taxon>
        <taxon>Meloidogynidae</taxon>
        <taxon>Meloidogyninae</taxon>
        <taxon>Meloidogyne</taxon>
    </lineage>
</organism>
<name>A0A8S9ZRD9_9BILA</name>
<sequence>MNLFIFVLLGFIAISFSMAQDGDSNILENGPSTPSGFINVPIGELSTSLPEFCTGKYSKSKKVKACCAEILSESKIVVPG</sequence>
<dbReference type="Proteomes" id="UP000605970">
    <property type="component" value="Unassembled WGS sequence"/>
</dbReference>
<keyword evidence="1" id="KW-0732">Signal</keyword>
<keyword evidence="3" id="KW-1185">Reference proteome</keyword>
<evidence type="ECO:0000313" key="3">
    <source>
        <dbReference type="Proteomes" id="UP000605970"/>
    </source>
</evidence>
<feature type="signal peptide" evidence="1">
    <location>
        <begin position="1"/>
        <end position="19"/>
    </location>
</feature>
<proteinExistence type="predicted"/>
<feature type="chain" id="PRO_5035733803" evidence="1">
    <location>
        <begin position="20"/>
        <end position="80"/>
    </location>
</feature>
<dbReference type="EMBL" id="JABEBT010000035">
    <property type="protein sequence ID" value="KAF7635991.1"/>
    <property type="molecule type" value="Genomic_DNA"/>
</dbReference>
<comment type="caution">
    <text evidence="2">The sequence shown here is derived from an EMBL/GenBank/DDBJ whole genome shotgun (WGS) entry which is preliminary data.</text>
</comment>
<dbReference type="AlphaFoldDB" id="A0A8S9ZRD9"/>